<proteinExistence type="predicted"/>
<organism evidence="2 3">
    <name type="scientific">Acidovorax benzenivorans</name>
    <dbReference type="NCBI Taxonomy" id="2987520"/>
    <lineage>
        <taxon>Bacteria</taxon>
        <taxon>Pseudomonadati</taxon>
        <taxon>Pseudomonadota</taxon>
        <taxon>Betaproteobacteria</taxon>
        <taxon>Burkholderiales</taxon>
        <taxon>Comamonadaceae</taxon>
        <taxon>Acidovorax</taxon>
    </lineage>
</organism>
<comment type="caution">
    <text evidence="2">The sequence shown here is derived from an EMBL/GenBank/DDBJ whole genome shotgun (WGS) entry which is preliminary data.</text>
</comment>
<feature type="region of interest" description="Disordered" evidence="1">
    <location>
        <begin position="160"/>
        <end position="187"/>
    </location>
</feature>
<accession>A0ABT5RXT9</accession>
<evidence type="ECO:0000313" key="2">
    <source>
        <dbReference type="EMBL" id="MDD2177713.1"/>
    </source>
</evidence>
<feature type="compositionally biased region" description="Basic residues" evidence="1">
    <location>
        <begin position="175"/>
        <end position="187"/>
    </location>
</feature>
<gene>
    <name evidence="2" type="ORF">OIN59_09725</name>
</gene>
<keyword evidence="3" id="KW-1185">Reference proteome</keyword>
<name>A0ABT5RXT9_9BURK</name>
<evidence type="ECO:0000313" key="3">
    <source>
        <dbReference type="Proteomes" id="UP001148932"/>
    </source>
</evidence>
<evidence type="ECO:0000256" key="1">
    <source>
        <dbReference type="SAM" id="MobiDB-lite"/>
    </source>
</evidence>
<sequence length="187" mass="21875">MGSLINYCWGLHKVYSKLLVVRVDLGYGKEYARTCPLAEIKKDIKHMLDNRRGNRSLFEHMVGYFIKYEFTEEKGPHAHALFFYDGQKVRKDEHYGDQIGRYWREKITAGNGVFHNCNYDKDRYKQCGIGMIDHSDIAKRKILIDRVISYMLKEEQSIDSIKQSSRDRAVTKAVLPRHKSSAGRPRN</sequence>
<protein>
    <submittedName>
        <fullName evidence="2">Inovirus Gp2 family protein</fullName>
    </submittedName>
</protein>
<dbReference type="Proteomes" id="UP001148932">
    <property type="component" value="Unassembled WGS sequence"/>
</dbReference>
<dbReference type="EMBL" id="JAPCKI010000004">
    <property type="protein sequence ID" value="MDD2177713.1"/>
    <property type="molecule type" value="Genomic_DNA"/>
</dbReference>
<reference evidence="2" key="1">
    <citation type="submission" date="2022-10" db="EMBL/GenBank/DDBJ databases">
        <title>Description of microaerobic benzene degrading bacteria.</title>
        <authorList>
            <person name="Bedics A."/>
            <person name="Tancsics A."/>
            <person name="Banerjee S."/>
        </authorList>
    </citation>
    <scope>NUCLEOTIDE SEQUENCE</scope>
    <source>
        <strain evidence="2">D2M1</strain>
    </source>
</reference>